<evidence type="ECO:0000256" key="2">
    <source>
        <dbReference type="ARBA" id="ARBA00008982"/>
    </source>
</evidence>
<dbReference type="Gene3D" id="3.40.50.1260">
    <property type="entry name" value="Phosphoglycerate kinase, N-terminal domain"/>
    <property type="match status" value="2"/>
</dbReference>
<keyword evidence="4" id="KW-0808">Transferase</keyword>
<organism evidence="8">
    <name type="scientific">marine metagenome</name>
    <dbReference type="NCBI Taxonomy" id="408172"/>
    <lineage>
        <taxon>unclassified sequences</taxon>
        <taxon>metagenomes</taxon>
        <taxon>ecological metagenomes</taxon>
    </lineage>
</organism>
<evidence type="ECO:0000256" key="6">
    <source>
        <dbReference type="ARBA" id="ARBA00022777"/>
    </source>
</evidence>
<dbReference type="EMBL" id="UINC01037870">
    <property type="protein sequence ID" value="SVB34019.1"/>
    <property type="molecule type" value="Genomic_DNA"/>
</dbReference>
<feature type="non-terminal residue" evidence="8">
    <location>
        <position position="233"/>
    </location>
</feature>
<reference evidence="8" key="1">
    <citation type="submission" date="2018-05" db="EMBL/GenBank/DDBJ databases">
        <authorList>
            <person name="Lanie J.A."/>
            <person name="Ng W.-L."/>
            <person name="Kazmierczak K.M."/>
            <person name="Andrzejewski T.M."/>
            <person name="Davidsen T.M."/>
            <person name="Wayne K.J."/>
            <person name="Tettelin H."/>
            <person name="Glass J.I."/>
            <person name="Rusch D."/>
            <person name="Podicherti R."/>
            <person name="Tsui H.-C.T."/>
            <person name="Winkler M.E."/>
        </authorList>
    </citation>
    <scope>NUCLEOTIDE SEQUENCE</scope>
</reference>
<dbReference type="FunFam" id="3.40.50.1260:FF:000006">
    <property type="entry name" value="Phosphoglycerate kinase"/>
    <property type="match status" value="1"/>
</dbReference>
<dbReference type="PROSITE" id="PS00111">
    <property type="entry name" value="PGLYCERATE_KINASE"/>
    <property type="match status" value="1"/>
</dbReference>
<sequence>MAKINQLDDDLNIEGKRVLLRVDFNVPINDGAITENSRIEKVLPTIKFLINKKAKIIIIAHLGRPKGKIVPELTLKPIAKKLSNYLNQDVVFLNESIGSLVIQNSKKIPNGKIILLENIRFHKEEELNSVSFAKELSKIGDIYINEAFPCSHRTHASVCEITKHIDSFAGKQLLEEISAIKMLTDNAKKPTTCIIGGSKISTKSGILINLIKKMQNIVIVGAMANIFIKHKGY</sequence>
<accession>A0A382D7A0</accession>
<dbReference type="InterPro" id="IPR015824">
    <property type="entry name" value="Phosphoglycerate_kinase_N"/>
</dbReference>
<dbReference type="PANTHER" id="PTHR11406">
    <property type="entry name" value="PHOSPHOGLYCERATE KINASE"/>
    <property type="match status" value="1"/>
</dbReference>
<dbReference type="InterPro" id="IPR015911">
    <property type="entry name" value="Phosphoglycerate_kinase_CS"/>
</dbReference>
<keyword evidence="5" id="KW-0547">Nucleotide-binding</keyword>
<dbReference type="SUPFAM" id="SSF53748">
    <property type="entry name" value="Phosphoglycerate kinase"/>
    <property type="match status" value="1"/>
</dbReference>
<protein>
    <recommendedName>
        <fullName evidence="3">phosphoglycerate kinase</fullName>
        <ecNumber evidence="3">2.7.2.3</ecNumber>
    </recommendedName>
</protein>
<dbReference type="InterPro" id="IPR036043">
    <property type="entry name" value="Phosphoglycerate_kinase_sf"/>
</dbReference>
<dbReference type="GO" id="GO:0005524">
    <property type="term" value="F:ATP binding"/>
    <property type="evidence" value="ECO:0007669"/>
    <property type="project" value="UniProtKB-KW"/>
</dbReference>
<dbReference type="PRINTS" id="PR00477">
    <property type="entry name" value="PHGLYCKINASE"/>
</dbReference>
<evidence type="ECO:0000256" key="3">
    <source>
        <dbReference type="ARBA" id="ARBA00013061"/>
    </source>
</evidence>
<dbReference type="GO" id="GO:0005829">
    <property type="term" value="C:cytosol"/>
    <property type="evidence" value="ECO:0007669"/>
    <property type="project" value="TreeGrafter"/>
</dbReference>
<dbReference type="EC" id="2.7.2.3" evidence="3"/>
<dbReference type="GO" id="GO:0004618">
    <property type="term" value="F:phosphoglycerate kinase activity"/>
    <property type="evidence" value="ECO:0007669"/>
    <property type="project" value="UniProtKB-EC"/>
</dbReference>
<evidence type="ECO:0000256" key="7">
    <source>
        <dbReference type="ARBA" id="ARBA00022840"/>
    </source>
</evidence>
<evidence type="ECO:0000256" key="1">
    <source>
        <dbReference type="ARBA" id="ARBA00000642"/>
    </source>
</evidence>
<dbReference type="GO" id="GO:0006094">
    <property type="term" value="P:gluconeogenesis"/>
    <property type="evidence" value="ECO:0007669"/>
    <property type="project" value="TreeGrafter"/>
</dbReference>
<dbReference type="PANTHER" id="PTHR11406:SF23">
    <property type="entry name" value="PHOSPHOGLYCERATE KINASE 1, CHLOROPLASTIC-RELATED"/>
    <property type="match status" value="1"/>
</dbReference>
<dbReference type="Pfam" id="PF00162">
    <property type="entry name" value="PGK"/>
    <property type="match status" value="1"/>
</dbReference>
<comment type="similarity">
    <text evidence="2">Belongs to the phosphoglycerate kinase family.</text>
</comment>
<evidence type="ECO:0000256" key="5">
    <source>
        <dbReference type="ARBA" id="ARBA00022741"/>
    </source>
</evidence>
<keyword evidence="6" id="KW-0418">Kinase</keyword>
<comment type="catalytic activity">
    <reaction evidence="1">
        <text>(2R)-3-phosphoglycerate + ATP = (2R)-3-phospho-glyceroyl phosphate + ADP</text>
        <dbReference type="Rhea" id="RHEA:14801"/>
        <dbReference type="ChEBI" id="CHEBI:30616"/>
        <dbReference type="ChEBI" id="CHEBI:57604"/>
        <dbReference type="ChEBI" id="CHEBI:58272"/>
        <dbReference type="ChEBI" id="CHEBI:456216"/>
        <dbReference type="EC" id="2.7.2.3"/>
    </reaction>
</comment>
<dbReference type="GO" id="GO:0006096">
    <property type="term" value="P:glycolytic process"/>
    <property type="evidence" value="ECO:0007669"/>
    <property type="project" value="InterPro"/>
</dbReference>
<keyword evidence="7" id="KW-0067">ATP-binding</keyword>
<dbReference type="AlphaFoldDB" id="A0A382D7A0"/>
<gene>
    <name evidence="8" type="ORF">METZ01_LOCUS186873</name>
</gene>
<name>A0A382D7A0_9ZZZZ</name>
<dbReference type="InterPro" id="IPR001576">
    <property type="entry name" value="Phosphoglycerate_kinase"/>
</dbReference>
<evidence type="ECO:0000313" key="8">
    <source>
        <dbReference type="EMBL" id="SVB34019.1"/>
    </source>
</evidence>
<evidence type="ECO:0000256" key="4">
    <source>
        <dbReference type="ARBA" id="ARBA00022679"/>
    </source>
</evidence>
<dbReference type="GO" id="GO:0043531">
    <property type="term" value="F:ADP binding"/>
    <property type="evidence" value="ECO:0007669"/>
    <property type="project" value="TreeGrafter"/>
</dbReference>
<proteinExistence type="inferred from homology"/>